<dbReference type="OrthoDB" id="433501at2759"/>
<evidence type="ECO:0008006" key="5">
    <source>
        <dbReference type="Google" id="ProtNLM"/>
    </source>
</evidence>
<dbReference type="GO" id="GO:0005737">
    <property type="term" value="C:cytoplasm"/>
    <property type="evidence" value="ECO:0007669"/>
    <property type="project" value="TreeGrafter"/>
</dbReference>
<evidence type="ECO:0000313" key="3">
    <source>
        <dbReference type="EnsemblMetazoa" id="XP_038073489.1"/>
    </source>
</evidence>
<dbReference type="GeneID" id="119741702"/>
<evidence type="ECO:0000256" key="2">
    <source>
        <dbReference type="ARBA" id="ARBA00022737"/>
    </source>
</evidence>
<evidence type="ECO:0000313" key="4">
    <source>
        <dbReference type="Proteomes" id="UP000887568"/>
    </source>
</evidence>
<dbReference type="PANTHER" id="PTHR18849">
    <property type="entry name" value="LEUCINE RICH REPEAT PROTEIN"/>
    <property type="match status" value="1"/>
</dbReference>
<organism evidence="3 4">
    <name type="scientific">Patiria miniata</name>
    <name type="common">Bat star</name>
    <name type="synonym">Asterina miniata</name>
    <dbReference type="NCBI Taxonomy" id="46514"/>
    <lineage>
        <taxon>Eukaryota</taxon>
        <taxon>Metazoa</taxon>
        <taxon>Echinodermata</taxon>
        <taxon>Eleutherozoa</taxon>
        <taxon>Asterozoa</taxon>
        <taxon>Asteroidea</taxon>
        <taxon>Valvatacea</taxon>
        <taxon>Valvatida</taxon>
        <taxon>Asterinidae</taxon>
        <taxon>Patiria</taxon>
    </lineage>
</organism>
<reference evidence="3" key="1">
    <citation type="submission" date="2022-11" db="UniProtKB">
        <authorList>
            <consortium name="EnsemblMetazoa"/>
        </authorList>
    </citation>
    <scope>IDENTIFICATION</scope>
</reference>
<dbReference type="Proteomes" id="UP000887568">
    <property type="component" value="Unplaced"/>
</dbReference>
<proteinExistence type="predicted"/>
<dbReference type="SUPFAM" id="SSF52058">
    <property type="entry name" value="L domain-like"/>
    <property type="match status" value="1"/>
</dbReference>
<dbReference type="PANTHER" id="PTHR18849:SF8">
    <property type="entry name" value="LEUCINE-RICH REPEAT-CONTAINING PROTEIN 61"/>
    <property type="match status" value="1"/>
</dbReference>
<dbReference type="GO" id="GO:0036158">
    <property type="term" value="P:outer dynein arm assembly"/>
    <property type="evidence" value="ECO:0007669"/>
    <property type="project" value="TreeGrafter"/>
</dbReference>
<dbReference type="OMA" id="YWESWPT"/>
<keyword evidence="1" id="KW-0433">Leucine-rich repeat</keyword>
<evidence type="ECO:0000256" key="1">
    <source>
        <dbReference type="ARBA" id="ARBA00022614"/>
    </source>
</evidence>
<protein>
    <recommendedName>
        <fullName evidence="5">Leucine-rich repeat-containing protein 61</fullName>
    </recommendedName>
</protein>
<accession>A0A914BBS9</accession>
<dbReference type="InterPro" id="IPR001611">
    <property type="entry name" value="Leu-rich_rpt"/>
</dbReference>
<name>A0A914BBS9_PATMI</name>
<keyword evidence="2" id="KW-0677">Repeat</keyword>
<dbReference type="AlphaFoldDB" id="A0A914BBS9"/>
<dbReference type="Gene3D" id="3.80.10.10">
    <property type="entry name" value="Ribonuclease Inhibitor"/>
    <property type="match status" value="1"/>
</dbReference>
<dbReference type="EnsemblMetazoa" id="XM_038217561.1">
    <property type="protein sequence ID" value="XP_038073489.1"/>
    <property type="gene ID" value="LOC119741702"/>
</dbReference>
<dbReference type="InterPro" id="IPR032675">
    <property type="entry name" value="LRR_dom_sf"/>
</dbReference>
<dbReference type="SMART" id="SM00365">
    <property type="entry name" value="LRR_SD22"/>
    <property type="match status" value="2"/>
</dbReference>
<dbReference type="RefSeq" id="XP_038073489.1">
    <property type="nucleotide sequence ID" value="XM_038217561.1"/>
</dbReference>
<dbReference type="PROSITE" id="PS51450">
    <property type="entry name" value="LRR"/>
    <property type="match status" value="3"/>
</dbReference>
<dbReference type="CTD" id="65999"/>
<dbReference type="Pfam" id="PF14580">
    <property type="entry name" value="LRR_9"/>
    <property type="match status" value="1"/>
</dbReference>
<sequence length="250" mass="27982">MDQESREKTELFGTRITKQILKTRSGEFDLESIHCLILREMDIDHLGCIGDCTYLERLDLSRNDLANLRPLTPLKHLSYLNISANRITSIDPLKELANLQTLNASGNLISSVDSLQCLANLDSFSSLTLSDPLTGLNNPVCHGSSYKSSVMMILPRLKVVDGERVSGSGSELFELCRKLDEMLEGSTESTTKTNLPQPWVSKDFWEAKGAVDADQQRWSAEQQFQDLLKSCKDLEFDASRSLMESTENNS</sequence>
<keyword evidence="4" id="KW-1185">Reference proteome</keyword>